<organism evidence="1 2">
    <name type="scientific">Deminuibacter soli</name>
    <dbReference type="NCBI Taxonomy" id="2291815"/>
    <lineage>
        <taxon>Bacteria</taxon>
        <taxon>Pseudomonadati</taxon>
        <taxon>Bacteroidota</taxon>
        <taxon>Chitinophagia</taxon>
        <taxon>Chitinophagales</taxon>
        <taxon>Chitinophagaceae</taxon>
        <taxon>Deminuibacter</taxon>
    </lineage>
</organism>
<evidence type="ECO:0000313" key="2">
    <source>
        <dbReference type="Proteomes" id="UP000261284"/>
    </source>
</evidence>
<gene>
    <name evidence="1" type="ORF">DXN05_22205</name>
</gene>
<proteinExistence type="predicted"/>
<sequence length="184" mass="20973">MPFPAVTKTLHLMNFIKKLVIPSESRSSEARQKLGLLFSLVVPQANDYRIVYGNYQTETASITKRTFTYYNYAVGYQPGTLQIAVVGIDAALREASSPLYFNPANLKKAGKGFSQAYYFENLAGDSVYFRVPPFTLRFGSASQFQPPIFQEEEEKLFKAFFKTNFGKEEKLFKAFFKTNFGKKK</sequence>
<evidence type="ECO:0000313" key="1">
    <source>
        <dbReference type="EMBL" id="RFM26039.1"/>
    </source>
</evidence>
<reference evidence="1 2" key="1">
    <citation type="submission" date="2018-08" db="EMBL/GenBank/DDBJ databases">
        <title>Chitinophagaceae sp. K23C18032701, a novel bacterium isolated from forest soil.</title>
        <authorList>
            <person name="Wang C."/>
        </authorList>
    </citation>
    <scope>NUCLEOTIDE SEQUENCE [LARGE SCALE GENOMIC DNA]</scope>
    <source>
        <strain evidence="1 2">K23C18032701</strain>
    </source>
</reference>
<protein>
    <submittedName>
        <fullName evidence="1">Uncharacterized protein</fullName>
    </submittedName>
</protein>
<dbReference type="EMBL" id="QTJU01000012">
    <property type="protein sequence ID" value="RFM26039.1"/>
    <property type="molecule type" value="Genomic_DNA"/>
</dbReference>
<comment type="caution">
    <text evidence="1">The sequence shown here is derived from an EMBL/GenBank/DDBJ whole genome shotgun (WGS) entry which is preliminary data.</text>
</comment>
<dbReference type="Proteomes" id="UP000261284">
    <property type="component" value="Unassembled WGS sequence"/>
</dbReference>
<name>A0A3E1NDJ3_9BACT</name>
<dbReference type="AlphaFoldDB" id="A0A3E1NDJ3"/>
<accession>A0A3E1NDJ3</accession>
<keyword evidence="2" id="KW-1185">Reference proteome</keyword>